<accession>A0A0N1NVB6</accession>
<dbReference type="InterPro" id="IPR036291">
    <property type="entry name" value="NAD(P)-bd_dom_sf"/>
</dbReference>
<gene>
    <name evidence="4" type="ORF">AB675_4</name>
</gene>
<dbReference type="OrthoDB" id="10257049at2759"/>
<evidence type="ECO:0000256" key="2">
    <source>
        <dbReference type="ARBA" id="ARBA00023002"/>
    </source>
</evidence>
<dbReference type="SUPFAM" id="SSF50129">
    <property type="entry name" value="GroES-like"/>
    <property type="match status" value="1"/>
</dbReference>
<dbReference type="Pfam" id="PF08240">
    <property type="entry name" value="ADH_N"/>
    <property type="match status" value="1"/>
</dbReference>
<name>A0A0N1NVB6_9EURO</name>
<evidence type="ECO:0000313" key="4">
    <source>
        <dbReference type="EMBL" id="KPI34757.1"/>
    </source>
</evidence>
<dbReference type="CDD" id="cd08249">
    <property type="entry name" value="enoyl_reductase_like"/>
    <property type="match status" value="1"/>
</dbReference>
<dbReference type="SUPFAM" id="SSF51735">
    <property type="entry name" value="NAD(P)-binding Rossmann-fold domains"/>
    <property type="match status" value="1"/>
</dbReference>
<dbReference type="RefSeq" id="XP_017994720.1">
    <property type="nucleotide sequence ID" value="XM_018145178.1"/>
</dbReference>
<dbReference type="EMBL" id="LFJN01000051">
    <property type="protein sequence ID" value="KPI34757.1"/>
    <property type="molecule type" value="Genomic_DNA"/>
</dbReference>
<comment type="caution">
    <text evidence="4">The sequence shown here is derived from an EMBL/GenBank/DDBJ whole genome shotgun (WGS) entry which is preliminary data.</text>
</comment>
<dbReference type="InterPro" id="IPR047122">
    <property type="entry name" value="Trans-enoyl_RdTase-like"/>
</dbReference>
<dbReference type="STRING" id="1664694.A0A0N1NVB6"/>
<dbReference type="Gene3D" id="3.40.50.720">
    <property type="entry name" value="NAD(P)-binding Rossmann-like Domain"/>
    <property type="match status" value="1"/>
</dbReference>
<dbReference type="InterPro" id="IPR013154">
    <property type="entry name" value="ADH-like_N"/>
</dbReference>
<dbReference type="Gene3D" id="3.90.180.10">
    <property type="entry name" value="Medium-chain alcohol dehydrogenases, catalytic domain"/>
    <property type="match status" value="1"/>
</dbReference>
<dbReference type="InterPro" id="IPR020843">
    <property type="entry name" value="ER"/>
</dbReference>
<reference evidence="4 5" key="1">
    <citation type="submission" date="2015-06" db="EMBL/GenBank/DDBJ databases">
        <title>Draft genome of the ant-associated black yeast Phialophora attae CBS 131958.</title>
        <authorList>
            <person name="Moreno L.F."/>
            <person name="Stielow B.J."/>
            <person name="de Hoog S."/>
            <person name="Vicente V.A."/>
            <person name="Weiss V.A."/>
            <person name="de Vries M."/>
            <person name="Cruz L.M."/>
            <person name="Souza E.M."/>
        </authorList>
    </citation>
    <scope>NUCLEOTIDE SEQUENCE [LARGE SCALE GENOMIC DNA]</scope>
    <source>
        <strain evidence="4 5">CBS 131958</strain>
    </source>
</reference>
<feature type="domain" description="Enoyl reductase (ER)" evidence="3">
    <location>
        <begin position="14"/>
        <end position="345"/>
    </location>
</feature>
<dbReference type="PANTHER" id="PTHR45348">
    <property type="entry name" value="HYPOTHETICAL OXIDOREDUCTASE (EUROFUNG)"/>
    <property type="match status" value="1"/>
</dbReference>
<dbReference type="InterPro" id="IPR011032">
    <property type="entry name" value="GroES-like_sf"/>
</dbReference>
<dbReference type="Proteomes" id="UP000038010">
    <property type="component" value="Unassembled WGS sequence"/>
</dbReference>
<dbReference type="GeneID" id="28735982"/>
<dbReference type="AlphaFoldDB" id="A0A0N1NVB6"/>
<organism evidence="4 5">
    <name type="scientific">Cyphellophora attinorum</name>
    <dbReference type="NCBI Taxonomy" id="1664694"/>
    <lineage>
        <taxon>Eukaryota</taxon>
        <taxon>Fungi</taxon>
        <taxon>Dikarya</taxon>
        <taxon>Ascomycota</taxon>
        <taxon>Pezizomycotina</taxon>
        <taxon>Eurotiomycetes</taxon>
        <taxon>Chaetothyriomycetidae</taxon>
        <taxon>Chaetothyriales</taxon>
        <taxon>Cyphellophoraceae</taxon>
        <taxon>Cyphellophora</taxon>
    </lineage>
</organism>
<evidence type="ECO:0000259" key="3">
    <source>
        <dbReference type="SMART" id="SM00829"/>
    </source>
</evidence>
<sequence>MQTVNNAIYVDHQNCLSLQTWDTPYEPVGGQALVEVEFSGVSPADLKHGQHFGLNDNVCGYELCGRIIKTGPSCVFSTGDLIYGSNATNRQRPRSHGAHQDFAIAEEDHMWHLVPLGVPHAHAAVLSIVVRTAADVLFNLFGLPLPDSASSATARLGGILVWGGASSVGIATIQLAKAVGLSPIWAVASTRNHSTLLGLGADKCFDYNDASIVEDIQRVVDSAEQPLRYIFDTVVTRGPDSSTSRCEAISSTSEIQYASALPIQGNQKWRMAAAARGFDFPSPGGFLKAQPEKDIPLKRATDWVALNYGKRFVLPNIRVIQDSSAALEAIKASAEGKLSFEKVVIQHPLSA</sequence>
<protein>
    <recommendedName>
        <fullName evidence="3">Enoyl reductase (ER) domain-containing protein</fullName>
    </recommendedName>
</protein>
<dbReference type="VEuPathDB" id="FungiDB:GeneID_28735982"/>
<evidence type="ECO:0000313" key="5">
    <source>
        <dbReference type="Proteomes" id="UP000038010"/>
    </source>
</evidence>
<dbReference type="PANTHER" id="PTHR45348:SF7">
    <property type="entry name" value="ZINC BINDING OXIDOREDUCTASE, PUTATIVE-RELATED"/>
    <property type="match status" value="1"/>
</dbReference>
<comment type="similarity">
    <text evidence="1">Belongs to the zinc-containing alcohol dehydrogenase family.</text>
</comment>
<dbReference type="SMART" id="SM00829">
    <property type="entry name" value="PKS_ER"/>
    <property type="match status" value="1"/>
</dbReference>
<keyword evidence="2" id="KW-0560">Oxidoreductase</keyword>
<evidence type="ECO:0000256" key="1">
    <source>
        <dbReference type="ARBA" id="ARBA00008072"/>
    </source>
</evidence>
<proteinExistence type="inferred from homology"/>
<keyword evidence="5" id="KW-1185">Reference proteome</keyword>
<dbReference type="GO" id="GO:0016651">
    <property type="term" value="F:oxidoreductase activity, acting on NAD(P)H"/>
    <property type="evidence" value="ECO:0007669"/>
    <property type="project" value="InterPro"/>
</dbReference>